<accession>A0ABV6IBN0</accession>
<dbReference type="Proteomes" id="UP001589844">
    <property type="component" value="Unassembled WGS sequence"/>
</dbReference>
<proteinExistence type="predicted"/>
<name>A0ABV6IBN0_9BURK</name>
<reference evidence="1 2" key="1">
    <citation type="submission" date="2024-09" db="EMBL/GenBank/DDBJ databases">
        <authorList>
            <person name="Sun Q."/>
            <person name="Mori K."/>
        </authorList>
    </citation>
    <scope>NUCLEOTIDE SEQUENCE [LARGE SCALE GENOMIC DNA]</scope>
    <source>
        <strain evidence="1 2">CCM 8677</strain>
    </source>
</reference>
<organism evidence="1 2">
    <name type="scientific">Undibacterium danionis</name>
    <dbReference type="NCBI Taxonomy" id="1812100"/>
    <lineage>
        <taxon>Bacteria</taxon>
        <taxon>Pseudomonadati</taxon>
        <taxon>Pseudomonadota</taxon>
        <taxon>Betaproteobacteria</taxon>
        <taxon>Burkholderiales</taxon>
        <taxon>Oxalobacteraceae</taxon>
        <taxon>Undibacterium</taxon>
    </lineage>
</organism>
<keyword evidence="2" id="KW-1185">Reference proteome</keyword>
<dbReference type="Pfam" id="PF13455">
    <property type="entry name" value="MUG113"/>
    <property type="match status" value="1"/>
</dbReference>
<dbReference type="RefSeq" id="WP_390210669.1">
    <property type="nucleotide sequence ID" value="NZ_JBHLXJ010000005.1"/>
</dbReference>
<dbReference type="EMBL" id="JBHLXJ010000005">
    <property type="protein sequence ID" value="MFC0349233.1"/>
    <property type="molecule type" value="Genomic_DNA"/>
</dbReference>
<gene>
    <name evidence="1" type="ORF">ACFFJH_05405</name>
</gene>
<comment type="caution">
    <text evidence="1">The sequence shown here is derived from an EMBL/GenBank/DDBJ whole genome shotgun (WGS) entry which is preliminary data.</text>
</comment>
<sequence>MKPPTPPDQSSLSTREWWSCAGIVYFLAVGDPFIAIKIGVAAQTGTKDLRSTVKRRLDQIQSSNHEPVQLFGLIYFEKSVHRYTMWQAEALERELHNEFQSHARFARDTRGSEWFNVSDDLIKRIQEIATSPESLGLPRFFCSPIAEP</sequence>
<evidence type="ECO:0000313" key="1">
    <source>
        <dbReference type="EMBL" id="MFC0349233.1"/>
    </source>
</evidence>
<protein>
    <submittedName>
        <fullName evidence="1">GIY-YIG nuclease family protein</fullName>
    </submittedName>
</protein>
<evidence type="ECO:0000313" key="2">
    <source>
        <dbReference type="Proteomes" id="UP001589844"/>
    </source>
</evidence>